<dbReference type="Proteomes" id="UP000655366">
    <property type="component" value="Unassembled WGS sequence"/>
</dbReference>
<proteinExistence type="predicted"/>
<evidence type="ECO:0000256" key="1">
    <source>
        <dbReference type="SAM" id="MobiDB-lite"/>
    </source>
</evidence>
<accession>A0A931G4J0</accession>
<dbReference type="EMBL" id="JADNYM010000006">
    <property type="protein sequence ID" value="MBG0738853.1"/>
    <property type="molecule type" value="Genomic_DNA"/>
</dbReference>
<evidence type="ECO:0000313" key="2">
    <source>
        <dbReference type="EMBL" id="MBG0738853.1"/>
    </source>
</evidence>
<protein>
    <submittedName>
        <fullName evidence="2">Uncharacterized protein</fullName>
    </submittedName>
</protein>
<dbReference type="AlphaFoldDB" id="A0A931G4J0"/>
<organism evidence="2 3">
    <name type="scientific">Arthrobacter terrae</name>
    <dbReference type="NCBI Taxonomy" id="2935737"/>
    <lineage>
        <taxon>Bacteria</taxon>
        <taxon>Bacillati</taxon>
        <taxon>Actinomycetota</taxon>
        <taxon>Actinomycetes</taxon>
        <taxon>Micrococcales</taxon>
        <taxon>Micrococcaceae</taxon>
        <taxon>Arthrobacter</taxon>
    </lineage>
</organism>
<dbReference type="RefSeq" id="WP_196395810.1">
    <property type="nucleotide sequence ID" value="NZ_JADNYM010000006.1"/>
</dbReference>
<gene>
    <name evidence="2" type="ORF">IV500_05385</name>
</gene>
<keyword evidence="3" id="KW-1185">Reference proteome</keyword>
<name>A0A931G4J0_9MICC</name>
<feature type="region of interest" description="Disordered" evidence="1">
    <location>
        <begin position="338"/>
        <end position="378"/>
    </location>
</feature>
<comment type="caution">
    <text evidence="2">The sequence shown here is derived from an EMBL/GenBank/DDBJ whole genome shotgun (WGS) entry which is preliminary data.</text>
</comment>
<reference evidence="2 3" key="1">
    <citation type="submission" date="2020-11" db="EMBL/GenBank/DDBJ databases">
        <title>Arthrobacter antarcticus sp. nov., isolated from Antarctic Soil.</title>
        <authorList>
            <person name="Li J."/>
        </authorList>
    </citation>
    <scope>NUCLEOTIDE SEQUENCE [LARGE SCALE GENOMIC DNA]</scope>
    <source>
        <strain evidence="2 3">Z1-20</strain>
    </source>
</reference>
<sequence>MTTATTTSPLETYQHGRDKFLAVVLDAVSGLESSVLDFQYQHGGLLRTTGAELEEALRTKADLEVLVGEQANELEASRSHVCPVNETEDAATDAVEDPDTEIIPDTEDTTRSAGDARTIAELQSALEAERRISAGLRADLAAEQAVSAGLRGELASKADVYSRLGDVENSLREATEAHTRYVSETQESFEQRLGAGVRAAESGIRIEAVRIIEAIAADNPALAEAADLFTVAFPAETEPLCDNGGAARGAVPDPVTPVPVGDFLAALPAPELTTPPQDLQAPAEPDWDSMIPAPAPTAENFFTTLPVPEPETAPEPFTQVLLPAPDLSDDAILDPHFFDTPVPLEEPAGEPVQSPAPTDGRVEAPTPGYGQFGLRKEN</sequence>
<evidence type="ECO:0000313" key="3">
    <source>
        <dbReference type="Proteomes" id="UP000655366"/>
    </source>
</evidence>